<proteinExistence type="predicted"/>
<evidence type="ECO:0000313" key="3">
    <source>
        <dbReference type="Proteomes" id="UP000316801"/>
    </source>
</evidence>
<dbReference type="Pfam" id="PF09849">
    <property type="entry name" value="DUF2076"/>
    <property type="match status" value="1"/>
</dbReference>
<evidence type="ECO:0000256" key="1">
    <source>
        <dbReference type="SAM" id="MobiDB-lite"/>
    </source>
</evidence>
<protein>
    <submittedName>
        <fullName evidence="2">DUF2076 domain-containing protein</fullName>
    </submittedName>
</protein>
<feature type="compositionally biased region" description="Acidic residues" evidence="1">
    <location>
        <begin position="203"/>
        <end position="215"/>
    </location>
</feature>
<gene>
    <name evidence="2" type="ORF">FNA46_16315</name>
</gene>
<dbReference type="AlphaFoldDB" id="A0A549T564"/>
<organism evidence="2 3">
    <name type="scientific">Rhizobium straminoryzae</name>
    <dbReference type="NCBI Taxonomy" id="1387186"/>
    <lineage>
        <taxon>Bacteria</taxon>
        <taxon>Pseudomonadati</taxon>
        <taxon>Pseudomonadota</taxon>
        <taxon>Alphaproteobacteria</taxon>
        <taxon>Hyphomicrobiales</taxon>
        <taxon>Rhizobiaceae</taxon>
        <taxon>Rhizobium/Agrobacterium group</taxon>
        <taxon>Rhizobium</taxon>
    </lineage>
</organism>
<dbReference type="Proteomes" id="UP000316801">
    <property type="component" value="Unassembled WGS sequence"/>
</dbReference>
<feature type="region of interest" description="Disordered" evidence="1">
    <location>
        <begin position="92"/>
        <end position="120"/>
    </location>
</feature>
<sequence length="215" mass="21916">MDYNDRQAIEGLFGKLSRVESQSGPRDTEADAFIRDRIAAQPGAPYFMAQTIVVQEQALNEAQARIEQLEHQLASRPASGGGFFSSLFGSASQPAVQRSQPQGMATTSGMPGQPQAGPRNPWGQQAPGYSAAPGYGQAQGFGPGFGQGQPARGGGFLAGAAQTAMGVAGGVLLGNAIAGMLGGDEAQAAEEPAASDTGAADSGADDMGMEEESFF</sequence>
<dbReference type="InterPro" id="IPR018648">
    <property type="entry name" value="DUF2076"/>
</dbReference>
<dbReference type="RefSeq" id="WP_143126265.1">
    <property type="nucleotide sequence ID" value="NZ_VJMG01000047.1"/>
</dbReference>
<name>A0A549T564_9HYPH</name>
<feature type="region of interest" description="Disordered" evidence="1">
    <location>
        <begin position="187"/>
        <end position="215"/>
    </location>
</feature>
<comment type="caution">
    <text evidence="2">The sequence shown here is derived from an EMBL/GenBank/DDBJ whole genome shotgun (WGS) entry which is preliminary data.</text>
</comment>
<keyword evidence="3" id="KW-1185">Reference proteome</keyword>
<dbReference type="EMBL" id="VJMG01000047">
    <property type="protein sequence ID" value="TRL37015.1"/>
    <property type="molecule type" value="Genomic_DNA"/>
</dbReference>
<accession>A0A549T564</accession>
<feature type="compositionally biased region" description="Polar residues" evidence="1">
    <location>
        <begin position="92"/>
        <end position="110"/>
    </location>
</feature>
<evidence type="ECO:0000313" key="2">
    <source>
        <dbReference type="EMBL" id="TRL37015.1"/>
    </source>
</evidence>
<reference evidence="2 3" key="1">
    <citation type="submission" date="2019-07" db="EMBL/GenBank/DDBJ databases">
        <title>Ln-dependent methylotrophs.</title>
        <authorList>
            <person name="Tani A."/>
        </authorList>
    </citation>
    <scope>NUCLEOTIDE SEQUENCE [LARGE SCALE GENOMIC DNA]</scope>
    <source>
        <strain evidence="2 3">SM12</strain>
    </source>
</reference>